<organism evidence="2 3">
    <name type="scientific">Enterocloster bolteae (strain ATCC BAA-613 / DSM 15670 / CCUG 46953 / JCM 12243 / WAL 16351)</name>
    <name type="common">Clostridium bolteae</name>
    <dbReference type="NCBI Taxonomy" id="411902"/>
    <lineage>
        <taxon>Bacteria</taxon>
        <taxon>Bacillati</taxon>
        <taxon>Bacillota</taxon>
        <taxon>Clostridia</taxon>
        <taxon>Lachnospirales</taxon>
        <taxon>Lachnospiraceae</taxon>
        <taxon>Enterocloster</taxon>
    </lineage>
</organism>
<dbReference type="PaxDb" id="411902-CLOBOL_01338"/>
<reference evidence="2 3" key="2">
    <citation type="submission" date="2007-09" db="EMBL/GenBank/DDBJ databases">
        <title>Draft genome sequence of Clostridium bolteae (ATCC BAA-613).</title>
        <authorList>
            <person name="Sudarsanam P."/>
            <person name="Ley R."/>
            <person name="Guruge J."/>
            <person name="Turnbaugh P.J."/>
            <person name="Mahowald M."/>
            <person name="Liep D."/>
            <person name="Gordon J."/>
        </authorList>
    </citation>
    <scope>NUCLEOTIDE SEQUENCE [LARGE SCALE GENOMIC DNA]</scope>
    <source>
        <strain evidence="3">ATCC BAA-613 / DSM 15670 / CCUG 46953 / JCM 12243 / WAL 16351</strain>
    </source>
</reference>
<keyword evidence="1" id="KW-0472">Membrane</keyword>
<gene>
    <name evidence="2" type="ORF">CLOBOL_01338</name>
</gene>
<evidence type="ECO:0000313" key="3">
    <source>
        <dbReference type="Proteomes" id="UP000005396"/>
    </source>
</evidence>
<keyword evidence="1" id="KW-1133">Transmembrane helix</keyword>
<dbReference type="HOGENOM" id="CLU_3307258_0_0_9"/>
<protein>
    <submittedName>
        <fullName evidence="2">Uncharacterized protein</fullName>
    </submittedName>
</protein>
<comment type="caution">
    <text evidence="2">The sequence shown here is derived from an EMBL/GenBank/DDBJ whole genome shotgun (WGS) entry which is preliminary data.</text>
</comment>
<sequence>MPTVFPPDYLFLSVFSNYVYLFILFFYLSCIFRFFNLKY</sequence>
<dbReference type="Proteomes" id="UP000005396">
    <property type="component" value="Unassembled WGS sequence"/>
</dbReference>
<dbReference type="EMBL" id="ABCC02000015">
    <property type="protein sequence ID" value="EDP18467.1"/>
    <property type="molecule type" value="Genomic_DNA"/>
</dbReference>
<evidence type="ECO:0000256" key="1">
    <source>
        <dbReference type="SAM" id="Phobius"/>
    </source>
</evidence>
<accession>A8RKJ4</accession>
<evidence type="ECO:0000313" key="2">
    <source>
        <dbReference type="EMBL" id="EDP18467.1"/>
    </source>
</evidence>
<keyword evidence="1" id="KW-0812">Transmembrane</keyword>
<feature type="transmembrane region" description="Helical" evidence="1">
    <location>
        <begin position="15"/>
        <end position="35"/>
    </location>
</feature>
<name>A8RKJ4_ENTBW</name>
<reference evidence="2 3" key="1">
    <citation type="submission" date="2007-08" db="EMBL/GenBank/DDBJ databases">
        <authorList>
            <person name="Fulton L."/>
            <person name="Clifton S."/>
            <person name="Fulton B."/>
            <person name="Xu J."/>
            <person name="Minx P."/>
            <person name="Pepin K.H."/>
            <person name="Johnson M."/>
            <person name="Thiruvilangam P."/>
            <person name="Bhonagiri V."/>
            <person name="Nash W.E."/>
            <person name="Mardis E.R."/>
            <person name="Wilson R.K."/>
        </authorList>
    </citation>
    <scope>NUCLEOTIDE SEQUENCE [LARGE SCALE GENOMIC DNA]</scope>
    <source>
        <strain evidence="3">ATCC BAA-613 / DSM 15670 / CCUG 46953 / JCM 12243 / WAL 16351</strain>
    </source>
</reference>
<proteinExistence type="predicted"/>
<dbReference type="AlphaFoldDB" id="A8RKJ4"/>